<dbReference type="PANTHER" id="PTHR42794">
    <property type="entry name" value="HEMIN IMPORT ATP-BINDING PROTEIN HMUV"/>
    <property type="match status" value="1"/>
</dbReference>
<organism evidence="3 4">
    <name type="scientific">Rubrobacter radiotolerans</name>
    <name type="common">Arthrobacter radiotolerans</name>
    <dbReference type="NCBI Taxonomy" id="42256"/>
    <lineage>
        <taxon>Bacteria</taxon>
        <taxon>Bacillati</taxon>
        <taxon>Actinomycetota</taxon>
        <taxon>Rubrobacteria</taxon>
        <taxon>Rubrobacterales</taxon>
        <taxon>Rubrobacteraceae</taxon>
        <taxon>Rubrobacter</taxon>
    </lineage>
</organism>
<dbReference type="PATRIC" id="fig|42256.3.peg.3000"/>
<reference evidence="3 4" key="1">
    <citation type="submission" date="2014-03" db="EMBL/GenBank/DDBJ databases">
        <title>Complete genome sequence of the Radio-Resistant Rubrobacter radiotolerans RSPS-4.</title>
        <authorList>
            <person name="Egas C.C."/>
            <person name="Barroso C.C."/>
            <person name="Froufe H.J.C."/>
            <person name="Pacheco J.J."/>
            <person name="Albuquerque L.L."/>
            <person name="da Costa M.M.S."/>
        </authorList>
    </citation>
    <scope>NUCLEOTIDE SEQUENCE [LARGE SCALE GENOMIC DNA]</scope>
    <source>
        <strain evidence="3 4">RSPS-4</strain>
        <plasmid evidence="3 4">1</plasmid>
    </source>
</reference>
<proteinExistence type="predicted"/>
<dbReference type="EMBL" id="CP007515">
    <property type="protein sequence ID" value="AHY48233.1"/>
    <property type="molecule type" value="Genomic_DNA"/>
</dbReference>
<dbReference type="KEGG" id="rrd:RradSPS_2950"/>
<name>A0A023X7C0_RUBRA</name>
<dbReference type="PANTHER" id="PTHR42794:SF1">
    <property type="entry name" value="HEMIN IMPORT ATP-BINDING PROTEIN HMUV"/>
    <property type="match status" value="1"/>
</dbReference>
<protein>
    <submittedName>
        <fullName evidence="3">Uncharacterized protein</fullName>
    </submittedName>
</protein>
<keyword evidence="2" id="KW-1278">Translocase</keyword>
<evidence type="ECO:0000256" key="1">
    <source>
        <dbReference type="ARBA" id="ARBA00022448"/>
    </source>
</evidence>
<geneLocation type="plasmid" evidence="3">
    <name>1</name>
</geneLocation>
<keyword evidence="1" id="KW-0813">Transport</keyword>
<sequence length="91" mass="10296">MALARTLAQRPRLVLVDEPVASLDPESSRIVMDALRSLADREVITVICNLYQVELAERYADRLLGIREGRLILDDRPGDIAPHEIKRVYNA</sequence>
<evidence type="ECO:0000256" key="2">
    <source>
        <dbReference type="ARBA" id="ARBA00022967"/>
    </source>
</evidence>
<dbReference type="HOGENOM" id="CLU_000604_74_0_11"/>
<evidence type="ECO:0000313" key="4">
    <source>
        <dbReference type="Proteomes" id="UP000025229"/>
    </source>
</evidence>
<dbReference type="Proteomes" id="UP000025229">
    <property type="component" value="Plasmid 1"/>
</dbReference>
<dbReference type="eggNOG" id="COG3638">
    <property type="taxonomic scope" value="Bacteria"/>
</dbReference>
<dbReference type="OrthoDB" id="4283894at2"/>
<accession>A0A023X7C0</accession>
<keyword evidence="4" id="KW-1185">Reference proteome</keyword>
<dbReference type="Gene3D" id="3.40.50.300">
    <property type="entry name" value="P-loop containing nucleotide triphosphate hydrolases"/>
    <property type="match status" value="1"/>
</dbReference>
<evidence type="ECO:0000313" key="3">
    <source>
        <dbReference type="EMBL" id="AHY48233.1"/>
    </source>
</evidence>
<gene>
    <name evidence="3" type="ORF">RradSPS_2950</name>
</gene>
<dbReference type="AlphaFoldDB" id="A0A023X7C0"/>
<dbReference type="InterPro" id="IPR027417">
    <property type="entry name" value="P-loop_NTPase"/>
</dbReference>
<keyword evidence="3" id="KW-0614">Plasmid</keyword>
<dbReference type="SUPFAM" id="SSF52540">
    <property type="entry name" value="P-loop containing nucleoside triphosphate hydrolases"/>
    <property type="match status" value="1"/>
</dbReference>